<gene>
    <name evidence="2" type="ORF">JKIAZH3_G1714</name>
</gene>
<feature type="region of interest" description="Disordered" evidence="1">
    <location>
        <begin position="60"/>
        <end position="80"/>
    </location>
</feature>
<dbReference type="EMBL" id="CAJHJG010000189">
    <property type="protein sequence ID" value="CAD6899091.1"/>
    <property type="molecule type" value="Genomic_DNA"/>
</dbReference>
<dbReference type="Proteomes" id="UP000836402">
    <property type="component" value="Unassembled WGS sequence"/>
</dbReference>
<name>A0ABN7IKY9_9BASI</name>
<proteinExistence type="predicted"/>
<accession>A0ABN7IKY9</accession>
<protein>
    <submittedName>
        <fullName evidence="2">Uncharacterized protein</fullName>
    </submittedName>
</protein>
<feature type="region of interest" description="Disordered" evidence="1">
    <location>
        <begin position="129"/>
        <end position="161"/>
    </location>
</feature>
<keyword evidence="3" id="KW-1185">Reference proteome</keyword>
<evidence type="ECO:0000313" key="2">
    <source>
        <dbReference type="EMBL" id="CAD6899091.1"/>
    </source>
</evidence>
<sequence length="186" mass="18607">YELWTTLGEATPLFAPAPADASALIPAAVHAPVPAAAPVTTPAAALAPALVAASATIPDATPASTSATASPHAPVPVSAPASATAPADKILEKEHLPAALSTMSAIPDQPWTADQVNWFLDWMRSQHTMSPAPDTASSGSGSAALSSCLSDSAPAPPRQPKSTHEFYASSCGYCLVISTALVSVGS</sequence>
<reference evidence="2" key="1">
    <citation type="submission" date="2020-10" db="EMBL/GenBank/DDBJ databases">
        <authorList>
            <person name="Sedaghatjoo S."/>
        </authorList>
    </citation>
    <scope>NUCLEOTIDE SEQUENCE</scope>
    <source>
        <strain evidence="2">AZH3</strain>
    </source>
</reference>
<organism evidence="2 3">
    <name type="scientific">Tilletia caries</name>
    <name type="common">wheat bunt fungus</name>
    <dbReference type="NCBI Taxonomy" id="13290"/>
    <lineage>
        <taxon>Eukaryota</taxon>
        <taxon>Fungi</taxon>
        <taxon>Dikarya</taxon>
        <taxon>Basidiomycota</taxon>
        <taxon>Ustilaginomycotina</taxon>
        <taxon>Exobasidiomycetes</taxon>
        <taxon>Tilletiales</taxon>
        <taxon>Tilletiaceae</taxon>
        <taxon>Tilletia</taxon>
    </lineage>
</organism>
<evidence type="ECO:0000313" key="3">
    <source>
        <dbReference type="Proteomes" id="UP000836402"/>
    </source>
</evidence>
<comment type="caution">
    <text evidence="2">The sequence shown here is derived from an EMBL/GenBank/DDBJ whole genome shotgun (WGS) entry which is preliminary data.</text>
</comment>
<feature type="compositionally biased region" description="Low complexity" evidence="1">
    <location>
        <begin position="130"/>
        <end position="153"/>
    </location>
</feature>
<feature type="non-terminal residue" evidence="2">
    <location>
        <position position="1"/>
    </location>
</feature>
<evidence type="ECO:0000256" key="1">
    <source>
        <dbReference type="SAM" id="MobiDB-lite"/>
    </source>
</evidence>